<gene>
    <name evidence="2" type="ORF">AVDCRST_MAG59-4566</name>
</gene>
<feature type="compositionally biased region" description="Low complexity" evidence="1">
    <location>
        <begin position="106"/>
        <end position="123"/>
    </location>
</feature>
<evidence type="ECO:0000256" key="1">
    <source>
        <dbReference type="SAM" id="MobiDB-lite"/>
    </source>
</evidence>
<name>A0A6J4VIG2_9BACT</name>
<feature type="compositionally biased region" description="Low complexity" evidence="1">
    <location>
        <begin position="8"/>
        <end position="22"/>
    </location>
</feature>
<feature type="region of interest" description="Disordered" evidence="1">
    <location>
        <begin position="1"/>
        <end position="278"/>
    </location>
</feature>
<sequence length="278" mass="28682">GPARDRAAAGAALGTPGAAADGGRVGPHRQRSGQPRNRPPARPDGALAAGQRLRQRLLQPGARRPPAPPDRPRRQPAARAPGGRGHRARPRRAGPGAGAGRGGGHLPAALPAVGRGRAAAAGVHHGDARGGRGAGVTGPVAGGADPAGGPGRGRGRPAADGRLPGGARGVALQHRRRRLRPRRGQHGRPARRGRGVGAAQRQPGVAPLPHPRQRFPGDDRQRRAVRRGQPAGHGEPAAWRRGDNPHPVRRLRRQVRLPLPHPDPRGFRDDGGGRGGAV</sequence>
<feature type="non-terminal residue" evidence="2">
    <location>
        <position position="278"/>
    </location>
</feature>
<evidence type="ECO:0000313" key="2">
    <source>
        <dbReference type="EMBL" id="CAA9579699.1"/>
    </source>
</evidence>
<feature type="compositionally biased region" description="Low complexity" evidence="1">
    <location>
        <begin position="45"/>
        <end position="62"/>
    </location>
</feature>
<feature type="compositionally biased region" description="Gly residues" evidence="1">
    <location>
        <begin position="95"/>
        <end position="105"/>
    </location>
</feature>
<protein>
    <submittedName>
        <fullName evidence="2">Multicopper oxidase</fullName>
    </submittedName>
</protein>
<accession>A0A6J4VIG2</accession>
<dbReference type="AlphaFoldDB" id="A0A6J4VIG2"/>
<reference evidence="2" key="1">
    <citation type="submission" date="2020-02" db="EMBL/GenBank/DDBJ databases">
        <authorList>
            <person name="Meier V. D."/>
        </authorList>
    </citation>
    <scope>NUCLEOTIDE SEQUENCE</scope>
    <source>
        <strain evidence="2">AVDCRST_MAG59</strain>
    </source>
</reference>
<feature type="compositionally biased region" description="Basic residues" evidence="1">
    <location>
        <begin position="173"/>
        <end position="194"/>
    </location>
</feature>
<feature type="compositionally biased region" description="Basic and acidic residues" evidence="1">
    <location>
        <begin position="262"/>
        <end position="272"/>
    </location>
</feature>
<proteinExistence type="predicted"/>
<feature type="non-terminal residue" evidence="2">
    <location>
        <position position="1"/>
    </location>
</feature>
<dbReference type="EMBL" id="CADCWF010000335">
    <property type="protein sequence ID" value="CAA9579699.1"/>
    <property type="molecule type" value="Genomic_DNA"/>
</dbReference>
<organism evidence="2">
    <name type="scientific">uncultured Thermomicrobiales bacterium</name>
    <dbReference type="NCBI Taxonomy" id="1645740"/>
    <lineage>
        <taxon>Bacteria</taxon>
        <taxon>Pseudomonadati</taxon>
        <taxon>Thermomicrobiota</taxon>
        <taxon>Thermomicrobia</taxon>
        <taxon>Thermomicrobiales</taxon>
        <taxon>environmental samples</taxon>
    </lineage>
</organism>